<accession>A0A8J8WHI1</accession>
<evidence type="ECO:0000313" key="7">
    <source>
        <dbReference type="EMBL" id="KAF7716819.1"/>
    </source>
</evidence>
<dbReference type="Proteomes" id="UP000631181">
    <property type="component" value="Unassembled WGS sequence"/>
</dbReference>
<gene>
    <name evidence="7" type="ORF">PECM_005025</name>
</gene>
<dbReference type="SUPFAM" id="SSF48056">
    <property type="entry name" value="Di-copper centre-containing domain"/>
    <property type="match status" value="1"/>
</dbReference>
<keyword evidence="1" id="KW-0479">Metal-binding</keyword>
<keyword evidence="4" id="KW-0732">Signal</keyword>
<evidence type="ECO:0000256" key="3">
    <source>
        <dbReference type="ARBA" id="ARBA00023008"/>
    </source>
</evidence>
<dbReference type="Pfam" id="PF00264">
    <property type="entry name" value="Tyrosinase"/>
    <property type="match status" value="1"/>
</dbReference>
<keyword evidence="8" id="KW-1185">Reference proteome</keyword>
<dbReference type="PROSITE" id="PS51257">
    <property type="entry name" value="PROKAR_LIPOPROTEIN"/>
    <property type="match status" value="1"/>
</dbReference>
<dbReference type="PRINTS" id="PR00092">
    <property type="entry name" value="TYROSINASE"/>
</dbReference>
<keyword evidence="3" id="KW-0186">Copper</keyword>
<evidence type="ECO:0000256" key="1">
    <source>
        <dbReference type="ARBA" id="ARBA00022723"/>
    </source>
</evidence>
<comment type="caution">
    <text evidence="7">The sequence shown here is derived from an EMBL/GenBank/DDBJ whole genome shotgun (WGS) entry which is preliminary data.</text>
</comment>
<evidence type="ECO:0000259" key="6">
    <source>
        <dbReference type="PROSITE" id="PS00498"/>
    </source>
</evidence>
<feature type="domain" description="Tyrosinase copper-binding" evidence="5">
    <location>
        <begin position="101"/>
        <end position="118"/>
    </location>
</feature>
<dbReference type="InterPro" id="IPR002227">
    <property type="entry name" value="Tyrosinase_Cu-bd"/>
</dbReference>
<proteinExistence type="predicted"/>
<dbReference type="PANTHER" id="PTHR11474">
    <property type="entry name" value="TYROSINASE FAMILY MEMBER"/>
    <property type="match status" value="1"/>
</dbReference>
<dbReference type="GO" id="GO:0016491">
    <property type="term" value="F:oxidoreductase activity"/>
    <property type="evidence" value="ECO:0007669"/>
    <property type="project" value="UniProtKB-KW"/>
</dbReference>
<evidence type="ECO:0000259" key="5">
    <source>
        <dbReference type="PROSITE" id="PS00497"/>
    </source>
</evidence>
<dbReference type="InterPro" id="IPR008922">
    <property type="entry name" value="Di-copper_centre_dom_sf"/>
</dbReference>
<dbReference type="EMBL" id="WIWV01000034">
    <property type="protein sequence ID" value="KAF7716819.1"/>
    <property type="molecule type" value="Genomic_DNA"/>
</dbReference>
<evidence type="ECO:0000256" key="4">
    <source>
        <dbReference type="SAM" id="SignalP"/>
    </source>
</evidence>
<dbReference type="PANTHER" id="PTHR11474:SF125">
    <property type="entry name" value="N-ACETYL-6-HYDROXYTRYPTOPHAN OXIDASE IVOB-RELATED"/>
    <property type="match status" value="1"/>
</dbReference>
<evidence type="ECO:0000313" key="8">
    <source>
        <dbReference type="Proteomes" id="UP000631181"/>
    </source>
</evidence>
<feature type="signal peptide" evidence="4">
    <location>
        <begin position="1"/>
        <end position="28"/>
    </location>
</feature>
<protein>
    <submittedName>
        <fullName evidence="7">Tyrosinase family protein</fullName>
    </submittedName>
</protein>
<dbReference type="PROSITE" id="PS00497">
    <property type="entry name" value="TYROSINASE_1"/>
    <property type="match status" value="1"/>
</dbReference>
<dbReference type="AlphaFoldDB" id="A0A8J8WHI1"/>
<evidence type="ECO:0000256" key="2">
    <source>
        <dbReference type="ARBA" id="ARBA00023002"/>
    </source>
</evidence>
<feature type="chain" id="PRO_5035260043" evidence="4">
    <location>
        <begin position="29"/>
        <end position="367"/>
    </location>
</feature>
<dbReference type="InterPro" id="IPR050316">
    <property type="entry name" value="Tyrosinase/Hemocyanin"/>
</dbReference>
<organism evidence="7 8">
    <name type="scientific">Penicillium ucsense</name>
    <dbReference type="NCBI Taxonomy" id="2839758"/>
    <lineage>
        <taxon>Eukaryota</taxon>
        <taxon>Fungi</taxon>
        <taxon>Dikarya</taxon>
        <taxon>Ascomycota</taxon>
        <taxon>Pezizomycotina</taxon>
        <taxon>Eurotiomycetes</taxon>
        <taxon>Eurotiomycetidae</taxon>
        <taxon>Eurotiales</taxon>
        <taxon>Aspergillaceae</taxon>
        <taxon>Penicillium</taxon>
    </lineage>
</organism>
<reference evidence="7" key="1">
    <citation type="journal article" date="2020" name="Front. Microbiol.">
        <title>Gene regulatory networks of Penicillium echinulatum 2HH and Penicillium oxalicum 114-2 inferred by a computational biology approach.</title>
        <authorList>
            <person name="Lenz A.R."/>
            <person name="Galan-Vasquez E."/>
            <person name="Balbinot E."/>
            <person name="De Abreu F.P."/>
            <person name="De Oliveira N.S."/>
            <person name="Da Rosa L.O."/>
            <person name="De Avila E Silva S."/>
            <person name="Camassola M."/>
            <person name="Dillon A.J.P."/>
            <person name="Perez-Rueda E."/>
        </authorList>
    </citation>
    <scope>NUCLEOTIDE SEQUENCE</scope>
    <source>
        <strain evidence="7">S1M29</strain>
    </source>
</reference>
<feature type="domain" description="Tyrosinase copper-binding" evidence="6">
    <location>
        <begin position="290"/>
        <end position="301"/>
    </location>
</feature>
<dbReference type="OrthoDB" id="6132182at2759"/>
<name>A0A8J8WHI1_9EURO</name>
<dbReference type="Gene3D" id="1.10.1280.10">
    <property type="entry name" value="Di-copper center containing domain from catechol oxidase"/>
    <property type="match status" value="1"/>
</dbReference>
<dbReference type="PROSITE" id="PS00498">
    <property type="entry name" value="TYROSINASE_2"/>
    <property type="match status" value="1"/>
</dbReference>
<sequence length="367" mass="40916">MRLGFRDLQTLSLGTFLCISISIEFCLALQSSQACPCDPDQMSVRREWGELSPGERIHYTDAVRCLMRLPPKLAAVGSFPGVRSRFDDFVATHINYTLNSHYSGLFLPWHRHFLWLFEQALRDECNFDAHLPYWNWPLWAGRLAESPLFDGSDTSLSGDGSYNPAEQDISGGDLTLPRGSGGGCVKDGPFKDMIINLGPFPRSLLSLTEIPAPQFDYNPRCLNRSLNNFISARFTNQAHIASLLATPDIASFQLTMDHWPASPSGVLGLHGGGHFSLGSTMQDLFSSPQDPAFMLHHAMIDRLWGIWQAADEEHRRYAVNGTNRILNPPWAEPVTLGMKMEFGILGEKKTVGEVMSPWNGGMCYGYT</sequence>
<keyword evidence="2" id="KW-0560">Oxidoreductase</keyword>
<dbReference type="GO" id="GO:0046872">
    <property type="term" value="F:metal ion binding"/>
    <property type="evidence" value="ECO:0007669"/>
    <property type="project" value="UniProtKB-KW"/>
</dbReference>